<gene>
    <name evidence="8" type="ORF">ACFFTP_16555</name>
</gene>
<evidence type="ECO:0000256" key="1">
    <source>
        <dbReference type="ARBA" id="ARBA00007074"/>
    </source>
</evidence>
<name>A0ABV5QQL2_9ACTN</name>
<keyword evidence="2" id="KW-0645">Protease</keyword>
<dbReference type="InterPro" id="IPR000064">
    <property type="entry name" value="NLP_P60_dom"/>
</dbReference>
<accession>A0ABV5QQL2</accession>
<keyword evidence="4" id="KW-0788">Thiol protease</keyword>
<evidence type="ECO:0000259" key="7">
    <source>
        <dbReference type="PROSITE" id="PS51935"/>
    </source>
</evidence>
<dbReference type="RefSeq" id="WP_345492080.1">
    <property type="nucleotide sequence ID" value="NZ_BAAAWU010000001.1"/>
</dbReference>
<reference evidence="8 9" key="1">
    <citation type="submission" date="2024-09" db="EMBL/GenBank/DDBJ databases">
        <authorList>
            <person name="Sun Q."/>
            <person name="Mori K."/>
        </authorList>
    </citation>
    <scope>NUCLEOTIDE SEQUENCE [LARGE SCALE GENOMIC DNA]</scope>
    <source>
        <strain evidence="8 9">JCM 4414</strain>
    </source>
</reference>
<feature type="domain" description="NlpC/P60" evidence="7">
    <location>
        <begin position="230"/>
        <end position="351"/>
    </location>
</feature>
<dbReference type="EMBL" id="JBHMCT010000009">
    <property type="protein sequence ID" value="MFB9555792.1"/>
    <property type="molecule type" value="Genomic_DNA"/>
</dbReference>
<feature type="region of interest" description="Disordered" evidence="5">
    <location>
        <begin position="342"/>
        <end position="387"/>
    </location>
</feature>
<keyword evidence="9" id="KW-1185">Reference proteome</keyword>
<dbReference type="PANTHER" id="PTHR47359:SF3">
    <property type="entry name" value="NLP_P60 DOMAIN-CONTAINING PROTEIN-RELATED"/>
    <property type="match status" value="1"/>
</dbReference>
<dbReference type="InterPro" id="IPR038765">
    <property type="entry name" value="Papain-like_cys_pep_sf"/>
</dbReference>
<evidence type="ECO:0000256" key="4">
    <source>
        <dbReference type="ARBA" id="ARBA00022807"/>
    </source>
</evidence>
<protein>
    <submittedName>
        <fullName evidence="8">C40 family peptidase</fullName>
    </submittedName>
</protein>
<sequence length="387" mass="40886">MPGRLLRTVCTTVLAVTTTLAGTTAATAAPGDEGAETSVAALLTRLRTLYQESERAGEAYNAADEALAEQTAETRRTTAALTAARRALDRGRDEAGRLARQQYQGRSELSPYLGLLLARDPQRALDQGRLVARAARARAGAVARLQAAERRADALATASRKALEQRQALLAGRKKHQETARAKLREVERLLASLSPAQLARLTSLDEVQTAGAQNQLLGSGALDGPRTPSAAGAEALRYAVRQIGKPYEWGAEGPDTYDCSGLTQRAWAAAGRTLPRTSQEQWAALPRVPLTRLRPGDLVVYFPDATHVALYLGDGMVVHAPRPGARVKVSPIAANPLLGAVRPDPAGEPLETFEPPELPEGATDGADEGFDGSGAQASAEGATEAR</sequence>
<dbReference type="InterPro" id="IPR051794">
    <property type="entry name" value="PG_Endopeptidase_C40"/>
</dbReference>
<keyword evidence="6" id="KW-0732">Signal</keyword>
<evidence type="ECO:0000256" key="6">
    <source>
        <dbReference type="SAM" id="SignalP"/>
    </source>
</evidence>
<evidence type="ECO:0000256" key="3">
    <source>
        <dbReference type="ARBA" id="ARBA00022801"/>
    </source>
</evidence>
<evidence type="ECO:0000256" key="2">
    <source>
        <dbReference type="ARBA" id="ARBA00022670"/>
    </source>
</evidence>
<dbReference type="Pfam" id="PF00877">
    <property type="entry name" value="NLPC_P60"/>
    <property type="match status" value="1"/>
</dbReference>
<dbReference type="Proteomes" id="UP001589716">
    <property type="component" value="Unassembled WGS sequence"/>
</dbReference>
<evidence type="ECO:0000313" key="9">
    <source>
        <dbReference type="Proteomes" id="UP001589716"/>
    </source>
</evidence>
<feature type="signal peptide" evidence="6">
    <location>
        <begin position="1"/>
        <end position="28"/>
    </location>
</feature>
<dbReference type="PANTHER" id="PTHR47359">
    <property type="entry name" value="PEPTIDOGLYCAN DL-ENDOPEPTIDASE CWLO"/>
    <property type="match status" value="1"/>
</dbReference>
<evidence type="ECO:0000313" key="8">
    <source>
        <dbReference type="EMBL" id="MFB9555792.1"/>
    </source>
</evidence>
<dbReference type="Gene3D" id="3.90.1720.10">
    <property type="entry name" value="endopeptidase domain like (from Nostoc punctiforme)"/>
    <property type="match status" value="1"/>
</dbReference>
<dbReference type="SUPFAM" id="SSF54001">
    <property type="entry name" value="Cysteine proteinases"/>
    <property type="match status" value="1"/>
</dbReference>
<organism evidence="8 9">
    <name type="scientific">Streptomyces roseoviridis</name>
    <dbReference type="NCBI Taxonomy" id="67361"/>
    <lineage>
        <taxon>Bacteria</taxon>
        <taxon>Bacillati</taxon>
        <taxon>Actinomycetota</taxon>
        <taxon>Actinomycetes</taxon>
        <taxon>Kitasatosporales</taxon>
        <taxon>Streptomycetaceae</taxon>
        <taxon>Streptomyces</taxon>
    </lineage>
</organism>
<feature type="chain" id="PRO_5045179472" evidence="6">
    <location>
        <begin position="29"/>
        <end position="387"/>
    </location>
</feature>
<evidence type="ECO:0000256" key="5">
    <source>
        <dbReference type="SAM" id="MobiDB-lite"/>
    </source>
</evidence>
<comment type="similarity">
    <text evidence="1">Belongs to the peptidase C40 family.</text>
</comment>
<dbReference type="PROSITE" id="PS51935">
    <property type="entry name" value="NLPC_P60"/>
    <property type="match status" value="1"/>
</dbReference>
<proteinExistence type="inferred from homology"/>
<comment type="caution">
    <text evidence="8">The sequence shown here is derived from an EMBL/GenBank/DDBJ whole genome shotgun (WGS) entry which is preliminary data.</text>
</comment>
<keyword evidence="3" id="KW-0378">Hydrolase</keyword>